<dbReference type="AlphaFoldDB" id="A0A3R9PGH2"/>
<name>A0A3R9PGH2_9CREN</name>
<dbReference type="Gene3D" id="3.40.50.300">
    <property type="entry name" value="P-loop containing nucleotide triphosphate hydrolases"/>
    <property type="match status" value="1"/>
</dbReference>
<evidence type="ECO:0000313" key="3">
    <source>
        <dbReference type="EMBL" id="RSN73796.1"/>
    </source>
</evidence>
<comment type="similarity">
    <text evidence="1">Belongs to the GSP E family.</text>
</comment>
<dbReference type="SUPFAM" id="SSF52540">
    <property type="entry name" value="P-loop containing nucleoside triphosphate hydrolases"/>
    <property type="match status" value="1"/>
</dbReference>
<keyword evidence="4" id="KW-1185">Reference proteome</keyword>
<dbReference type="PANTHER" id="PTHR30486">
    <property type="entry name" value="TWITCHING MOTILITY PROTEIN PILT"/>
    <property type="match status" value="1"/>
</dbReference>
<dbReference type="InterPro" id="IPR001482">
    <property type="entry name" value="T2SS/T4SS_dom"/>
</dbReference>
<dbReference type="Proteomes" id="UP000277582">
    <property type="component" value="Unassembled WGS sequence"/>
</dbReference>
<evidence type="ECO:0000313" key="4">
    <source>
        <dbReference type="Proteomes" id="UP000277582"/>
    </source>
</evidence>
<dbReference type="Pfam" id="PF00437">
    <property type="entry name" value="T2SSE"/>
    <property type="match status" value="1"/>
</dbReference>
<dbReference type="PANTHER" id="PTHR30486:SF6">
    <property type="entry name" value="TYPE IV PILUS RETRACTATION ATPASE PILT"/>
    <property type="match status" value="1"/>
</dbReference>
<organism evidence="3 4">
    <name type="scientific">Candidatus Methanodesulfokora washburnensis</name>
    <dbReference type="NCBI Taxonomy" id="2478471"/>
    <lineage>
        <taxon>Archaea</taxon>
        <taxon>Thermoproteota</taxon>
        <taxon>Candidatus Korarchaeia</taxon>
        <taxon>Candidatus Korarchaeia incertae sedis</taxon>
        <taxon>Candidatus Methanodesulfokora</taxon>
    </lineage>
</organism>
<feature type="domain" description="AAA+ ATPase" evidence="2">
    <location>
        <begin position="260"/>
        <end position="402"/>
    </location>
</feature>
<dbReference type="InterPro" id="IPR050921">
    <property type="entry name" value="T4SS_GSP_E_ATPase"/>
</dbReference>
<sequence length="417" mass="46638">MPFASVSIDIRRKLELAMAGVRYIEIKSLFRRRRIKLPENSEKTDLVNPIRVMGGYLDVLDGRAVLIPYSSSEGIDGIAQLLLDHVRGIYPDKPDLEQAFEIRRRRIIEVTDGLLPEEKRDLLAEEVALRSTKLWPILSLSMSEGVTELYGVLGNSVYLDHILLGRVTVENVVLDERELDKIVTVVECSDQVGIAEPFSKAEMSFMGRKLRITVDTPPSSSGSIAIRNLSAMEQLGIDTLIKLGTISREEFIAIMHFFLSGSPVIVAGRTGVGKTTLCNALLKSLPAGTRIVSVEEVREIEDLSKYGMKHTAYEVRGDRGKAVIDLLHRNPDVVFLGELLNKEDVMAFALSHESGFRVMATTHAKDRDMLREKWEKWGVDYALNGSVLVLMEEKRVKEVSIFEDGCWQLVEIGPSAK</sequence>
<dbReference type="RefSeq" id="WP_125671718.1">
    <property type="nucleotide sequence ID" value="NZ_RCOS01000109.1"/>
</dbReference>
<accession>A0A3R9PGH2</accession>
<evidence type="ECO:0000256" key="1">
    <source>
        <dbReference type="ARBA" id="ARBA00006611"/>
    </source>
</evidence>
<gene>
    <name evidence="3" type="ORF">D6D85_09320</name>
</gene>
<dbReference type="InterPro" id="IPR027417">
    <property type="entry name" value="P-loop_NTPase"/>
</dbReference>
<comment type="caution">
    <text evidence="3">The sequence shown here is derived from an EMBL/GenBank/DDBJ whole genome shotgun (WGS) entry which is preliminary data.</text>
</comment>
<protein>
    <recommendedName>
        <fullName evidence="2">AAA+ ATPase domain-containing protein</fullName>
    </recommendedName>
</protein>
<dbReference type="SMART" id="SM00382">
    <property type="entry name" value="AAA"/>
    <property type="match status" value="1"/>
</dbReference>
<dbReference type="GO" id="GO:0016887">
    <property type="term" value="F:ATP hydrolysis activity"/>
    <property type="evidence" value="ECO:0007669"/>
    <property type="project" value="InterPro"/>
</dbReference>
<proteinExistence type="inferred from homology"/>
<reference evidence="3 4" key="1">
    <citation type="submission" date="2018-10" db="EMBL/GenBank/DDBJ databases">
        <title>Co-occurring genomic capacity for anaerobic methane metabolism and dissimilatory sulfite reduction discovered in the Korarchaeota.</title>
        <authorList>
            <person name="Mckay L.J."/>
            <person name="Dlakic M."/>
            <person name="Fields M.W."/>
            <person name="Delmont T.O."/>
            <person name="Eren A.M."/>
            <person name="Jay Z.J."/>
            <person name="Klingelsmith K.B."/>
            <person name="Rusch D.B."/>
            <person name="Inskeep W.P."/>
        </authorList>
    </citation>
    <scope>NUCLEOTIDE SEQUENCE [LARGE SCALE GENOMIC DNA]</scope>
    <source>
        <strain evidence="3 4">MDKW</strain>
    </source>
</reference>
<evidence type="ECO:0000259" key="2">
    <source>
        <dbReference type="SMART" id="SM00382"/>
    </source>
</evidence>
<dbReference type="OrthoDB" id="262046at2157"/>
<dbReference type="InterPro" id="IPR003593">
    <property type="entry name" value="AAA+_ATPase"/>
</dbReference>
<dbReference type="EMBL" id="RCOS01000109">
    <property type="protein sequence ID" value="RSN73796.1"/>
    <property type="molecule type" value="Genomic_DNA"/>
</dbReference>